<dbReference type="GO" id="GO:0005524">
    <property type="term" value="F:ATP binding"/>
    <property type="evidence" value="ECO:0007669"/>
    <property type="project" value="UniProtKB-UniRule"/>
</dbReference>
<protein>
    <recommendedName>
        <fullName evidence="10">Arginine--tRNA ligase</fullName>
        <ecNumber evidence="10">6.1.1.19</ecNumber>
    </recommendedName>
    <alternativeName>
        <fullName evidence="10">Arginyl-tRNA synthetase</fullName>
        <shortName evidence="10">ArgRS</shortName>
    </alternativeName>
</protein>
<evidence type="ECO:0000256" key="5">
    <source>
        <dbReference type="ARBA" id="ARBA00022741"/>
    </source>
</evidence>
<evidence type="ECO:0000256" key="6">
    <source>
        <dbReference type="ARBA" id="ARBA00022840"/>
    </source>
</evidence>
<dbReference type="AlphaFoldDB" id="A0A2G9YZV8"/>
<dbReference type="InterPro" id="IPR008909">
    <property type="entry name" value="DALR_anticod-bd"/>
</dbReference>
<dbReference type="Pfam" id="PF03485">
    <property type="entry name" value="Arg_tRNA_synt_N"/>
    <property type="match status" value="1"/>
</dbReference>
<comment type="similarity">
    <text evidence="2 10 11">Belongs to the class-I aminoacyl-tRNA synthetase family.</text>
</comment>
<evidence type="ECO:0000259" key="12">
    <source>
        <dbReference type="SMART" id="SM00836"/>
    </source>
</evidence>
<dbReference type="InterPro" id="IPR001278">
    <property type="entry name" value="Arg-tRNA-ligase"/>
</dbReference>
<dbReference type="Gene3D" id="1.10.730.10">
    <property type="entry name" value="Isoleucyl-tRNA Synthetase, Domain 1"/>
    <property type="match status" value="1"/>
</dbReference>
<dbReference type="Pfam" id="PF05746">
    <property type="entry name" value="DALR_1"/>
    <property type="match status" value="1"/>
</dbReference>
<dbReference type="PANTHER" id="PTHR11956">
    <property type="entry name" value="ARGINYL-TRNA SYNTHETASE"/>
    <property type="match status" value="1"/>
</dbReference>
<dbReference type="CDD" id="cd00671">
    <property type="entry name" value="ArgRS_core"/>
    <property type="match status" value="1"/>
</dbReference>
<dbReference type="GO" id="GO:0005737">
    <property type="term" value="C:cytoplasm"/>
    <property type="evidence" value="ECO:0007669"/>
    <property type="project" value="UniProtKB-SubCell"/>
</dbReference>
<evidence type="ECO:0000256" key="11">
    <source>
        <dbReference type="RuleBase" id="RU363038"/>
    </source>
</evidence>
<keyword evidence="3 10" id="KW-0963">Cytoplasm</keyword>
<dbReference type="InterPro" id="IPR009080">
    <property type="entry name" value="tRNAsynth_Ia_anticodon-bd"/>
</dbReference>
<dbReference type="Gene3D" id="3.30.1360.70">
    <property type="entry name" value="Arginyl tRNA synthetase N-terminal domain"/>
    <property type="match status" value="1"/>
</dbReference>
<organism evidence="14 15">
    <name type="scientific">Candidatus Nealsonbacteria bacterium CG23_combo_of_CG06-09_8_20_14_all_36_125</name>
    <dbReference type="NCBI Taxonomy" id="1974719"/>
    <lineage>
        <taxon>Bacteria</taxon>
        <taxon>Candidatus Nealsoniibacteriota</taxon>
    </lineage>
</organism>
<dbReference type="GO" id="GO:0006420">
    <property type="term" value="P:arginyl-tRNA aminoacylation"/>
    <property type="evidence" value="ECO:0007669"/>
    <property type="project" value="UniProtKB-UniRule"/>
</dbReference>
<feature type="domain" description="DALR anticodon binding" evidence="12">
    <location>
        <begin position="411"/>
        <end position="546"/>
    </location>
</feature>
<feature type="domain" description="Arginyl tRNA synthetase N-terminal" evidence="13">
    <location>
        <begin position="4"/>
        <end position="90"/>
    </location>
</feature>
<proteinExistence type="inferred from homology"/>
<dbReference type="PANTHER" id="PTHR11956:SF5">
    <property type="entry name" value="ARGININE--TRNA LIGASE, CYTOPLASMIC"/>
    <property type="match status" value="1"/>
</dbReference>
<dbReference type="Proteomes" id="UP000237258">
    <property type="component" value="Unassembled WGS sequence"/>
</dbReference>
<dbReference type="HAMAP" id="MF_00123">
    <property type="entry name" value="Arg_tRNA_synth"/>
    <property type="match status" value="1"/>
</dbReference>
<dbReference type="FunFam" id="1.10.730.10:FF:000008">
    <property type="entry name" value="Arginine--tRNA ligase"/>
    <property type="match status" value="1"/>
</dbReference>
<comment type="catalytic activity">
    <reaction evidence="9 10">
        <text>tRNA(Arg) + L-arginine + ATP = L-arginyl-tRNA(Arg) + AMP + diphosphate</text>
        <dbReference type="Rhea" id="RHEA:20301"/>
        <dbReference type="Rhea" id="RHEA-COMP:9658"/>
        <dbReference type="Rhea" id="RHEA-COMP:9673"/>
        <dbReference type="ChEBI" id="CHEBI:30616"/>
        <dbReference type="ChEBI" id="CHEBI:32682"/>
        <dbReference type="ChEBI" id="CHEBI:33019"/>
        <dbReference type="ChEBI" id="CHEBI:78442"/>
        <dbReference type="ChEBI" id="CHEBI:78513"/>
        <dbReference type="ChEBI" id="CHEBI:456215"/>
        <dbReference type="EC" id="6.1.1.19"/>
    </reaction>
</comment>
<dbReference type="SUPFAM" id="SSF47323">
    <property type="entry name" value="Anticodon-binding domain of a subclass of class I aminoacyl-tRNA synthetases"/>
    <property type="match status" value="1"/>
</dbReference>
<name>A0A2G9YZV8_9BACT</name>
<dbReference type="PRINTS" id="PR01038">
    <property type="entry name" value="TRNASYNTHARG"/>
</dbReference>
<dbReference type="SMART" id="SM01016">
    <property type="entry name" value="Arg_tRNA_synt_N"/>
    <property type="match status" value="1"/>
</dbReference>
<sequence length="546" mass="62887">MVREEIKNLIEKAVRNLYRKEVEVKIERPAEMAYGDYATNVAMTLTKNPQEIADFIKYRAKRGEEEDEVLFAPPILEKVEVKNGFINFFLSKEYLQKQVEEILKQEDKFGQLKIGNGQKAQVEFISANPTGPLHIGNGRGAFFGDTISNVLEKAGYKVTREYYINDAKVNTQIKTLGQTALGEGVTYLNDYLKEKISNLKSKLEKISDEGEAGYLLAQEVQKDNKDFIGKKLKIKFDNWVSENDLYKINKVNKIYNWLKNENLIYKKEGAEWLKTSQFGDKQDWVIIRETGEPTYLLSDIAYHRDKFKRGFQKIINIWGADHQGHVGKIKAVAKILNYKWDLDILISQVVRLKGGKISKRKGVVVTLEWLINEVGLDATRFFYLMKSLDTQMEFDVGLAKERSAKSPVYYVQYAYARIHSILAKSKINHSPFPMGWVAQPFNKGCGKNQKSKVDYKLLNHPSELELIKQLIRFPETVEDTAKDYQIQRLPQYAIDLATVFHQFYRDCQVLTEVKPLREARLALILATRTVLKNTLNVMGISAPEHM</sequence>
<evidence type="ECO:0000256" key="10">
    <source>
        <dbReference type="HAMAP-Rule" id="MF_00123"/>
    </source>
</evidence>
<evidence type="ECO:0000256" key="8">
    <source>
        <dbReference type="ARBA" id="ARBA00023146"/>
    </source>
</evidence>
<evidence type="ECO:0000256" key="9">
    <source>
        <dbReference type="ARBA" id="ARBA00049339"/>
    </source>
</evidence>
<dbReference type="EC" id="6.1.1.19" evidence="10"/>
<keyword evidence="4 10" id="KW-0436">Ligase</keyword>
<dbReference type="Pfam" id="PF00750">
    <property type="entry name" value="tRNA-synt_1d"/>
    <property type="match status" value="1"/>
</dbReference>
<evidence type="ECO:0000256" key="2">
    <source>
        <dbReference type="ARBA" id="ARBA00005594"/>
    </source>
</evidence>
<dbReference type="InterPro" id="IPR035684">
    <property type="entry name" value="ArgRS_core"/>
</dbReference>
<evidence type="ECO:0000259" key="13">
    <source>
        <dbReference type="SMART" id="SM01016"/>
    </source>
</evidence>
<dbReference type="GO" id="GO:0004814">
    <property type="term" value="F:arginine-tRNA ligase activity"/>
    <property type="evidence" value="ECO:0007669"/>
    <property type="project" value="UniProtKB-UniRule"/>
</dbReference>
<evidence type="ECO:0000313" key="15">
    <source>
        <dbReference type="Proteomes" id="UP000237258"/>
    </source>
</evidence>
<evidence type="ECO:0000256" key="1">
    <source>
        <dbReference type="ARBA" id="ARBA00004496"/>
    </source>
</evidence>
<comment type="subunit">
    <text evidence="10">Monomer.</text>
</comment>
<gene>
    <name evidence="10" type="primary">argS</name>
    <name evidence="14" type="ORF">COX33_00010</name>
</gene>
<keyword evidence="6 10" id="KW-0067">ATP-binding</keyword>
<dbReference type="SUPFAM" id="SSF55190">
    <property type="entry name" value="Arginyl-tRNA synthetase (ArgRS), N-terminal 'additional' domain"/>
    <property type="match status" value="1"/>
</dbReference>
<keyword evidence="8 10" id="KW-0030">Aminoacyl-tRNA synthetase</keyword>
<dbReference type="InterPro" id="IPR001412">
    <property type="entry name" value="aa-tRNA-synth_I_CS"/>
</dbReference>
<evidence type="ECO:0000256" key="7">
    <source>
        <dbReference type="ARBA" id="ARBA00022917"/>
    </source>
</evidence>
<accession>A0A2G9YZV8</accession>
<evidence type="ECO:0000313" key="14">
    <source>
        <dbReference type="EMBL" id="PIP24776.1"/>
    </source>
</evidence>
<keyword evidence="7 10" id="KW-0648">Protein biosynthesis</keyword>
<dbReference type="Gene3D" id="3.40.50.620">
    <property type="entry name" value="HUPs"/>
    <property type="match status" value="1"/>
</dbReference>
<dbReference type="PROSITE" id="PS00178">
    <property type="entry name" value="AA_TRNA_LIGASE_I"/>
    <property type="match status" value="1"/>
</dbReference>
<dbReference type="SMART" id="SM00836">
    <property type="entry name" value="DALR_1"/>
    <property type="match status" value="1"/>
</dbReference>
<evidence type="ECO:0000256" key="4">
    <source>
        <dbReference type="ARBA" id="ARBA00022598"/>
    </source>
</evidence>
<comment type="caution">
    <text evidence="14">The sequence shown here is derived from an EMBL/GenBank/DDBJ whole genome shotgun (WGS) entry which is preliminary data.</text>
</comment>
<reference evidence="14 15" key="1">
    <citation type="submission" date="2017-09" db="EMBL/GenBank/DDBJ databases">
        <title>Depth-based differentiation of microbial function through sediment-hosted aquifers and enrichment of novel symbionts in the deep terrestrial subsurface.</title>
        <authorList>
            <person name="Probst A.J."/>
            <person name="Ladd B."/>
            <person name="Jarett J.K."/>
            <person name="Geller-Mcgrath D.E."/>
            <person name="Sieber C.M."/>
            <person name="Emerson J.B."/>
            <person name="Anantharaman K."/>
            <person name="Thomas B.C."/>
            <person name="Malmstrom R."/>
            <person name="Stieglmeier M."/>
            <person name="Klingl A."/>
            <person name="Woyke T."/>
            <person name="Ryan C.M."/>
            <person name="Banfield J.F."/>
        </authorList>
    </citation>
    <scope>NUCLEOTIDE SEQUENCE [LARGE SCALE GENOMIC DNA]</scope>
    <source>
        <strain evidence="14">CG23_combo_of_CG06-09_8_20_14_all_36_125</strain>
    </source>
</reference>
<dbReference type="InterPro" id="IPR005148">
    <property type="entry name" value="Arg-tRNA-synth_N"/>
</dbReference>
<dbReference type="InterPro" id="IPR036695">
    <property type="entry name" value="Arg-tRNA-synth_N_sf"/>
</dbReference>
<comment type="subcellular location">
    <subcellularLocation>
        <location evidence="1 10">Cytoplasm</location>
    </subcellularLocation>
</comment>
<dbReference type="EMBL" id="PCRR01000001">
    <property type="protein sequence ID" value="PIP24776.1"/>
    <property type="molecule type" value="Genomic_DNA"/>
</dbReference>
<keyword evidence="5 10" id="KW-0547">Nucleotide-binding</keyword>
<dbReference type="SUPFAM" id="SSF52374">
    <property type="entry name" value="Nucleotidylyl transferase"/>
    <property type="match status" value="1"/>
</dbReference>
<dbReference type="InterPro" id="IPR014729">
    <property type="entry name" value="Rossmann-like_a/b/a_fold"/>
</dbReference>
<feature type="short sequence motif" description="'HIGH' region" evidence="10">
    <location>
        <begin position="127"/>
        <end position="137"/>
    </location>
</feature>
<evidence type="ECO:0000256" key="3">
    <source>
        <dbReference type="ARBA" id="ARBA00022490"/>
    </source>
</evidence>